<dbReference type="InterPro" id="IPR029058">
    <property type="entry name" value="AB_hydrolase_fold"/>
</dbReference>
<dbReference type="Proteomes" id="UP000561459">
    <property type="component" value="Unassembled WGS sequence"/>
</dbReference>
<dbReference type="Gene3D" id="3.40.50.1820">
    <property type="entry name" value="alpha/beta hydrolase"/>
    <property type="match status" value="1"/>
</dbReference>
<dbReference type="GO" id="GO:0080030">
    <property type="term" value="F:methyl indole-3-acetate esterase activity"/>
    <property type="evidence" value="ECO:0007669"/>
    <property type="project" value="TreeGrafter"/>
</dbReference>
<dbReference type="Pfam" id="PF12697">
    <property type="entry name" value="Abhydrolase_6"/>
    <property type="match status" value="1"/>
</dbReference>
<proteinExistence type="predicted"/>
<dbReference type="PRINTS" id="PR00111">
    <property type="entry name" value="ABHYDROLASE"/>
</dbReference>
<dbReference type="InterPro" id="IPR045889">
    <property type="entry name" value="MES/HNL"/>
</dbReference>
<feature type="domain" description="AB hydrolase-1" evidence="1">
    <location>
        <begin position="4"/>
        <end position="235"/>
    </location>
</feature>
<evidence type="ECO:0000259" key="1">
    <source>
        <dbReference type="Pfam" id="PF12697"/>
    </source>
</evidence>
<organism evidence="2 3">
    <name type="scientific">Novosphingobium fluoreni</name>
    <dbReference type="NCBI Taxonomy" id="1391222"/>
    <lineage>
        <taxon>Bacteria</taxon>
        <taxon>Pseudomonadati</taxon>
        <taxon>Pseudomonadota</taxon>
        <taxon>Alphaproteobacteria</taxon>
        <taxon>Sphingomonadales</taxon>
        <taxon>Sphingomonadaceae</taxon>
        <taxon>Novosphingobium</taxon>
    </lineage>
</organism>
<name>A0A7W6BXW0_9SPHN</name>
<evidence type="ECO:0000313" key="3">
    <source>
        <dbReference type="Proteomes" id="UP000561459"/>
    </source>
</evidence>
<dbReference type="AlphaFoldDB" id="A0A7W6BXW0"/>
<dbReference type="GO" id="GO:0080032">
    <property type="term" value="F:methyl jasmonate esterase activity"/>
    <property type="evidence" value="ECO:0007669"/>
    <property type="project" value="TreeGrafter"/>
</dbReference>
<dbReference type="PANTHER" id="PTHR10992">
    <property type="entry name" value="METHYLESTERASE FAMILY MEMBER"/>
    <property type="match status" value="1"/>
</dbReference>
<protein>
    <submittedName>
        <fullName evidence="2">Pimeloyl-ACP methyl ester carboxylesterase</fullName>
    </submittedName>
</protein>
<dbReference type="InterPro" id="IPR000073">
    <property type="entry name" value="AB_hydrolase_1"/>
</dbReference>
<comment type="caution">
    <text evidence="2">The sequence shown here is derived from an EMBL/GenBank/DDBJ whole genome shotgun (WGS) entry which is preliminary data.</text>
</comment>
<dbReference type="EMBL" id="JACIDY010000003">
    <property type="protein sequence ID" value="MBB3939953.1"/>
    <property type="molecule type" value="Genomic_DNA"/>
</dbReference>
<reference evidence="2 3" key="1">
    <citation type="submission" date="2020-08" db="EMBL/GenBank/DDBJ databases">
        <title>Genomic Encyclopedia of Type Strains, Phase IV (KMG-IV): sequencing the most valuable type-strain genomes for metagenomic binning, comparative biology and taxonomic classification.</title>
        <authorList>
            <person name="Goeker M."/>
        </authorList>
    </citation>
    <scope>NUCLEOTIDE SEQUENCE [LARGE SCALE GENOMIC DNA]</scope>
    <source>
        <strain evidence="2 3">DSM 27568</strain>
    </source>
</reference>
<sequence>MSRIILVHGAWHGGWSWELIKPLLEGQGHEVLAPDLPGIGADAASGHVATLDEWAMFIAGMAGAGGEPATLVGHSRGGIVISRAAELAPHAVSKLVYVAGVMPLPGETMGALFKNDPNGSMAQFRHTLTLSEDGRTSRCTDRDAARATFYTRTPPDLADQAFARLSPEPTGLNAAPLVLTPERYGRIPRHYILCEQDETIHPGLQRAMIAAQPCPISTLDTDHSPFYSTPDELARMIDAVAGPKK</sequence>
<gene>
    <name evidence="2" type="ORF">GGR39_001603</name>
</gene>
<dbReference type="PANTHER" id="PTHR10992:SF1086">
    <property type="entry name" value="AB HYDROLASE-1 DOMAIN-CONTAINING PROTEIN"/>
    <property type="match status" value="1"/>
</dbReference>
<evidence type="ECO:0000313" key="2">
    <source>
        <dbReference type="EMBL" id="MBB3939953.1"/>
    </source>
</evidence>
<dbReference type="SUPFAM" id="SSF53474">
    <property type="entry name" value="alpha/beta-Hydrolases"/>
    <property type="match status" value="1"/>
</dbReference>
<keyword evidence="3" id="KW-1185">Reference proteome</keyword>
<accession>A0A7W6BXW0</accession>
<dbReference type="RefSeq" id="WP_183616638.1">
    <property type="nucleotide sequence ID" value="NZ_JACIDY010000003.1"/>
</dbReference>